<name>A0ACC1A494_9ROSI</name>
<dbReference type="Proteomes" id="UP001164250">
    <property type="component" value="Chromosome 12"/>
</dbReference>
<protein>
    <submittedName>
        <fullName evidence="1">Uncharacterized protein</fullName>
    </submittedName>
</protein>
<keyword evidence="2" id="KW-1185">Reference proteome</keyword>
<reference evidence="2" key="1">
    <citation type="journal article" date="2023" name="G3 (Bethesda)">
        <title>Genome assembly and association tests identify interacting loci associated with vigor, precocity, and sex in interspecific pistachio rootstocks.</title>
        <authorList>
            <person name="Palmer W."/>
            <person name="Jacygrad E."/>
            <person name="Sagayaradj S."/>
            <person name="Cavanaugh K."/>
            <person name="Han R."/>
            <person name="Bertier L."/>
            <person name="Beede B."/>
            <person name="Kafkas S."/>
            <person name="Golino D."/>
            <person name="Preece J."/>
            <person name="Michelmore R."/>
        </authorList>
    </citation>
    <scope>NUCLEOTIDE SEQUENCE [LARGE SCALE GENOMIC DNA]</scope>
</reference>
<organism evidence="1 2">
    <name type="scientific">Pistacia atlantica</name>
    <dbReference type="NCBI Taxonomy" id="434234"/>
    <lineage>
        <taxon>Eukaryota</taxon>
        <taxon>Viridiplantae</taxon>
        <taxon>Streptophyta</taxon>
        <taxon>Embryophyta</taxon>
        <taxon>Tracheophyta</taxon>
        <taxon>Spermatophyta</taxon>
        <taxon>Magnoliopsida</taxon>
        <taxon>eudicotyledons</taxon>
        <taxon>Gunneridae</taxon>
        <taxon>Pentapetalae</taxon>
        <taxon>rosids</taxon>
        <taxon>malvids</taxon>
        <taxon>Sapindales</taxon>
        <taxon>Anacardiaceae</taxon>
        <taxon>Pistacia</taxon>
    </lineage>
</organism>
<sequence length="184" mass="20594">MINGYAIHGMGDEAFSLFHKMQQVEGIKPDVVVYTSLLSVCSHSGLVEDGLRYFRSMQNEYGIEPSIKHYVCLVDRLGTAGQFDLALKTIQEMPVQIQAQVWAPLLSACRKHSNIELGKLVARKLINLSPLSTDNYVLMANLYTSVGKWKEAAIVRGLINDKQLVKEAVWSQVEMDFGNSVIVY</sequence>
<proteinExistence type="predicted"/>
<evidence type="ECO:0000313" key="2">
    <source>
        <dbReference type="Proteomes" id="UP001164250"/>
    </source>
</evidence>
<accession>A0ACC1A494</accession>
<dbReference type="EMBL" id="CM047908">
    <property type="protein sequence ID" value="KAJ0080641.1"/>
    <property type="molecule type" value="Genomic_DNA"/>
</dbReference>
<comment type="caution">
    <text evidence="1">The sequence shown here is derived from an EMBL/GenBank/DDBJ whole genome shotgun (WGS) entry which is preliminary data.</text>
</comment>
<gene>
    <name evidence="1" type="ORF">Patl1_11056</name>
</gene>
<evidence type="ECO:0000313" key="1">
    <source>
        <dbReference type="EMBL" id="KAJ0080641.1"/>
    </source>
</evidence>